<dbReference type="GO" id="GO:1903785">
    <property type="term" value="P:L-valine transmembrane transport"/>
    <property type="evidence" value="ECO:0007669"/>
    <property type="project" value="TreeGrafter"/>
</dbReference>
<evidence type="ECO:0000256" key="3">
    <source>
        <dbReference type="ARBA" id="ARBA00022448"/>
    </source>
</evidence>
<evidence type="ECO:0000256" key="4">
    <source>
        <dbReference type="ARBA" id="ARBA00022475"/>
    </source>
</evidence>
<accession>A0A1U7M7D5</accession>
<feature type="transmembrane region" description="Helical" evidence="8">
    <location>
        <begin position="207"/>
        <end position="228"/>
    </location>
</feature>
<keyword evidence="7 8" id="KW-0472">Membrane</keyword>
<feature type="transmembrane region" description="Helical" evidence="8">
    <location>
        <begin position="38"/>
        <end position="56"/>
    </location>
</feature>
<evidence type="ECO:0000256" key="2">
    <source>
        <dbReference type="ARBA" id="ARBA00010735"/>
    </source>
</evidence>
<dbReference type="AlphaFoldDB" id="A0A1U7M7D5"/>
<comment type="similarity">
    <text evidence="2">Belongs to the AzlC family.</text>
</comment>
<dbReference type="EMBL" id="LTDM01000011">
    <property type="protein sequence ID" value="OLS03196.1"/>
    <property type="molecule type" value="Genomic_DNA"/>
</dbReference>
<dbReference type="Proteomes" id="UP000186112">
    <property type="component" value="Unassembled WGS sequence"/>
</dbReference>
<dbReference type="GO" id="GO:0005886">
    <property type="term" value="C:plasma membrane"/>
    <property type="evidence" value="ECO:0007669"/>
    <property type="project" value="UniProtKB-SubCell"/>
</dbReference>
<dbReference type="PANTHER" id="PTHR34979">
    <property type="entry name" value="INNER MEMBRANE PROTEIN YGAZ"/>
    <property type="match status" value="1"/>
</dbReference>
<keyword evidence="3" id="KW-0813">Transport</keyword>
<evidence type="ECO:0000256" key="5">
    <source>
        <dbReference type="ARBA" id="ARBA00022692"/>
    </source>
</evidence>
<keyword evidence="10" id="KW-1185">Reference proteome</keyword>
<keyword evidence="4" id="KW-1003">Cell membrane</keyword>
<proteinExistence type="inferred from homology"/>
<feature type="transmembrane region" description="Helical" evidence="8">
    <location>
        <begin position="234"/>
        <end position="254"/>
    </location>
</feature>
<name>A0A1U7M7D5_TISCR</name>
<keyword evidence="6 8" id="KW-1133">Transmembrane helix</keyword>
<comment type="caution">
    <text evidence="9">The sequence shown here is derived from an EMBL/GenBank/DDBJ whole genome shotgun (WGS) entry which is preliminary data.</text>
</comment>
<evidence type="ECO:0000313" key="10">
    <source>
        <dbReference type="Proteomes" id="UP000186112"/>
    </source>
</evidence>
<feature type="transmembrane region" description="Helical" evidence="8">
    <location>
        <begin position="151"/>
        <end position="175"/>
    </location>
</feature>
<evidence type="ECO:0000313" key="9">
    <source>
        <dbReference type="EMBL" id="OLS03196.1"/>
    </source>
</evidence>
<evidence type="ECO:0000256" key="6">
    <source>
        <dbReference type="ARBA" id="ARBA00022989"/>
    </source>
</evidence>
<evidence type="ECO:0000256" key="1">
    <source>
        <dbReference type="ARBA" id="ARBA00004651"/>
    </source>
</evidence>
<comment type="subcellular location">
    <subcellularLocation>
        <location evidence="1">Cell membrane</location>
        <topology evidence="1">Multi-pass membrane protein</topology>
    </subcellularLocation>
</comment>
<dbReference type="PANTHER" id="PTHR34979:SF1">
    <property type="entry name" value="INNER MEMBRANE PROTEIN YGAZ"/>
    <property type="match status" value="1"/>
</dbReference>
<dbReference type="Pfam" id="PF03591">
    <property type="entry name" value="AzlC"/>
    <property type="match status" value="1"/>
</dbReference>
<keyword evidence="5 8" id="KW-0812">Transmembrane</keyword>
<evidence type="ECO:0000256" key="7">
    <source>
        <dbReference type="ARBA" id="ARBA00023136"/>
    </source>
</evidence>
<gene>
    <name evidence="9" type="primary">ygaZ</name>
    <name evidence="9" type="ORF">TICRE_08970</name>
</gene>
<reference evidence="9 10" key="1">
    <citation type="submission" date="2016-02" db="EMBL/GenBank/DDBJ databases">
        <title>Genome sequence of Tissierella creatinophila DSM 6911.</title>
        <authorList>
            <person name="Poehlein A."/>
            <person name="Daniel R."/>
        </authorList>
    </citation>
    <scope>NUCLEOTIDE SEQUENCE [LARGE SCALE GENOMIC DNA]</scope>
    <source>
        <strain evidence="9 10">DSM 6911</strain>
    </source>
</reference>
<feature type="transmembrane region" description="Helical" evidence="8">
    <location>
        <begin position="181"/>
        <end position="200"/>
    </location>
</feature>
<evidence type="ECO:0000256" key="8">
    <source>
        <dbReference type="SAM" id="Phobius"/>
    </source>
</evidence>
<sequence>MDTKANIITKNTSREDFLVQDEGRKANINEFKEGIKDGIPIGLGYFAVSFTLGIAARNAGLTVFQGALAALLTNASAGGYAGFMLISSGGSYWEMALVTIIANARYFLMSSALSQKLEPELPLHHRFLIGIDVTDELFGISFARKGWLNPYYFYAAMCVTMPFWATGTALGIVAGNILSPRVVSALSVALYGMFLAVIIPPAKKNRIVAGLILLCFIVSFIVSKLALFKAVSSGTQIIILTTAISAFAAIFFPVTQKEN</sequence>
<protein>
    <submittedName>
        <fullName evidence="9">Inner membrane protein YgaZ</fullName>
    </submittedName>
</protein>
<organism evidence="9 10">
    <name type="scientific">Tissierella creatinophila DSM 6911</name>
    <dbReference type="NCBI Taxonomy" id="1123403"/>
    <lineage>
        <taxon>Bacteria</taxon>
        <taxon>Bacillati</taxon>
        <taxon>Bacillota</taxon>
        <taxon>Tissierellia</taxon>
        <taxon>Tissierellales</taxon>
        <taxon>Tissierellaceae</taxon>
        <taxon>Tissierella</taxon>
    </lineage>
</organism>
<dbReference type="InterPro" id="IPR011606">
    <property type="entry name" value="Brnchd-chn_aa_trnsp_permease"/>
</dbReference>
<dbReference type="RefSeq" id="WP_198927479.1">
    <property type="nucleotide sequence ID" value="NZ_LTDM01000011.1"/>
</dbReference>